<reference evidence="1 2" key="1">
    <citation type="journal article" date="2020" name="Mol. Biol. Evol.">
        <title>Distinct Expression and Methylation Patterns for Genes with Different Fates following a Single Whole-Genome Duplication in Flowering Plants.</title>
        <authorList>
            <person name="Shi T."/>
            <person name="Rahmani R.S."/>
            <person name="Gugger P.F."/>
            <person name="Wang M."/>
            <person name="Li H."/>
            <person name="Zhang Y."/>
            <person name="Li Z."/>
            <person name="Wang Q."/>
            <person name="Van de Peer Y."/>
            <person name="Marchal K."/>
            <person name="Chen J."/>
        </authorList>
    </citation>
    <scope>NUCLEOTIDE SEQUENCE [LARGE SCALE GENOMIC DNA]</scope>
    <source>
        <tissue evidence="1">Leaf</tissue>
    </source>
</reference>
<proteinExistence type="predicted"/>
<gene>
    <name evidence="1" type="ORF">HUJ06_024049</name>
</gene>
<accession>A0A822XUK3</accession>
<dbReference type="Proteomes" id="UP000607653">
    <property type="component" value="Unassembled WGS sequence"/>
</dbReference>
<organism evidence="1 2">
    <name type="scientific">Nelumbo nucifera</name>
    <name type="common">Sacred lotus</name>
    <dbReference type="NCBI Taxonomy" id="4432"/>
    <lineage>
        <taxon>Eukaryota</taxon>
        <taxon>Viridiplantae</taxon>
        <taxon>Streptophyta</taxon>
        <taxon>Embryophyta</taxon>
        <taxon>Tracheophyta</taxon>
        <taxon>Spermatophyta</taxon>
        <taxon>Magnoliopsida</taxon>
        <taxon>Proteales</taxon>
        <taxon>Nelumbonaceae</taxon>
        <taxon>Nelumbo</taxon>
    </lineage>
</organism>
<comment type="caution">
    <text evidence="1">The sequence shown here is derived from an EMBL/GenBank/DDBJ whole genome shotgun (WGS) entry which is preliminary data.</text>
</comment>
<protein>
    <submittedName>
        <fullName evidence="1">Uncharacterized protein</fullName>
    </submittedName>
</protein>
<dbReference type="AlphaFoldDB" id="A0A822XUK3"/>
<evidence type="ECO:0000313" key="2">
    <source>
        <dbReference type="Proteomes" id="UP000607653"/>
    </source>
</evidence>
<evidence type="ECO:0000313" key="1">
    <source>
        <dbReference type="EMBL" id="DAD22586.1"/>
    </source>
</evidence>
<name>A0A822XUK3_NELNU</name>
<keyword evidence="2" id="KW-1185">Reference proteome</keyword>
<dbReference type="EMBL" id="DUZY01000001">
    <property type="protein sequence ID" value="DAD22586.1"/>
    <property type="molecule type" value="Genomic_DNA"/>
</dbReference>
<sequence>MRNLNYSFFLPYLFCVKVNFFIHTIVDIASLLVHWTAVHPEFEGVNRAASGSNFWLILKYFSSLL</sequence>